<dbReference type="Proteomes" id="UP001374535">
    <property type="component" value="Chromosome 1"/>
</dbReference>
<evidence type="ECO:0000313" key="2">
    <source>
        <dbReference type="Proteomes" id="UP001374535"/>
    </source>
</evidence>
<dbReference type="EMBL" id="CP144700">
    <property type="protein sequence ID" value="WVZ24426.1"/>
    <property type="molecule type" value="Genomic_DNA"/>
</dbReference>
<name>A0AAQ3PAY9_VIGMU</name>
<dbReference type="AlphaFoldDB" id="A0AAQ3PAY9"/>
<evidence type="ECO:0000313" key="1">
    <source>
        <dbReference type="EMBL" id="WVZ24426.1"/>
    </source>
</evidence>
<feature type="non-terminal residue" evidence="1">
    <location>
        <position position="1"/>
    </location>
</feature>
<accession>A0AAQ3PAY9</accession>
<proteinExistence type="predicted"/>
<organism evidence="1 2">
    <name type="scientific">Vigna mungo</name>
    <name type="common">Black gram</name>
    <name type="synonym">Phaseolus mungo</name>
    <dbReference type="NCBI Taxonomy" id="3915"/>
    <lineage>
        <taxon>Eukaryota</taxon>
        <taxon>Viridiplantae</taxon>
        <taxon>Streptophyta</taxon>
        <taxon>Embryophyta</taxon>
        <taxon>Tracheophyta</taxon>
        <taxon>Spermatophyta</taxon>
        <taxon>Magnoliopsida</taxon>
        <taxon>eudicotyledons</taxon>
        <taxon>Gunneridae</taxon>
        <taxon>Pentapetalae</taxon>
        <taxon>rosids</taxon>
        <taxon>fabids</taxon>
        <taxon>Fabales</taxon>
        <taxon>Fabaceae</taxon>
        <taxon>Papilionoideae</taxon>
        <taxon>50 kb inversion clade</taxon>
        <taxon>NPAAA clade</taxon>
        <taxon>indigoferoid/millettioid clade</taxon>
        <taxon>Phaseoleae</taxon>
        <taxon>Vigna</taxon>
    </lineage>
</organism>
<gene>
    <name evidence="1" type="ORF">V8G54_002970</name>
</gene>
<protein>
    <submittedName>
        <fullName evidence="1">Uncharacterized protein</fullName>
    </submittedName>
</protein>
<keyword evidence="2" id="KW-1185">Reference proteome</keyword>
<sequence length="122" mass="13904">SLELGNPRFVFGALRTVTDAQIPPFVLEIDVGTRSEERSELRIFENVLPLSGTVLFNSGYERVFFVLRPFLLLIPHSHSLKITLPFLSSLIHLIPISTQREFTLLSPSSLIQLLHVFNFHTF</sequence>
<reference evidence="1 2" key="1">
    <citation type="journal article" date="2023" name="Life. Sci Alliance">
        <title>Evolutionary insights into 3D genome organization and epigenetic landscape of Vigna mungo.</title>
        <authorList>
            <person name="Junaid A."/>
            <person name="Singh B."/>
            <person name="Bhatia S."/>
        </authorList>
    </citation>
    <scope>NUCLEOTIDE SEQUENCE [LARGE SCALE GENOMIC DNA]</scope>
    <source>
        <strain evidence="1">Urdbean</strain>
    </source>
</reference>